<name>H8GP65_METAL</name>
<proteinExistence type="predicted"/>
<sequence length="257" mass="28500">MPEPTAPPFILLRGLTRESAHWGDFVPQLQAAFPNARLTLLDLPGAGLLFRETSPASIRGILEKVRMQALEQNSLNEPAVLIAVSLGGMVAWEWMLTHPQEIGGGILISTSLGGLSPFYRRLRWQNYGRLFAAAGNRDVEKREPALLELLSNREDRYPQTAADWIAIQKARPVGAGTAFRQLMAAATYCPGDIKPKPPILLLNSRGDRLVDPQCSEAIARKWQLEFHTHPWGGHDLTVDDSGWVVAEIRAWIKNAAR</sequence>
<dbReference type="HOGENOM" id="CLU_075806_0_0_6"/>
<dbReference type="Pfam" id="PF12697">
    <property type="entry name" value="Abhydrolase_6"/>
    <property type="match status" value="1"/>
</dbReference>
<dbReference type="PANTHER" id="PTHR43194:SF5">
    <property type="entry name" value="PIMELOYL-[ACYL-CARRIER PROTEIN] METHYL ESTER ESTERASE"/>
    <property type="match status" value="1"/>
</dbReference>
<evidence type="ECO:0000313" key="2">
    <source>
        <dbReference type="EMBL" id="EIC29651.1"/>
    </source>
</evidence>
<dbReference type="AlphaFoldDB" id="H8GP65"/>
<gene>
    <name evidence="2" type="ORF">Metal_1885</name>
</gene>
<organism evidence="2 3">
    <name type="scientific">Methylomicrobium album BG8</name>
    <dbReference type="NCBI Taxonomy" id="686340"/>
    <lineage>
        <taxon>Bacteria</taxon>
        <taxon>Pseudomonadati</taxon>
        <taxon>Pseudomonadota</taxon>
        <taxon>Gammaproteobacteria</taxon>
        <taxon>Methylococcales</taxon>
        <taxon>Methylococcaceae</taxon>
        <taxon>Methylomicrobium</taxon>
    </lineage>
</organism>
<accession>H8GP65</accession>
<keyword evidence="3" id="KW-1185">Reference proteome</keyword>
<dbReference type="InterPro" id="IPR050228">
    <property type="entry name" value="Carboxylesterase_BioH"/>
</dbReference>
<dbReference type="InterPro" id="IPR029058">
    <property type="entry name" value="AB_hydrolase_fold"/>
</dbReference>
<dbReference type="Proteomes" id="UP000005090">
    <property type="component" value="Chromosome"/>
</dbReference>
<evidence type="ECO:0000313" key="3">
    <source>
        <dbReference type="Proteomes" id="UP000005090"/>
    </source>
</evidence>
<feature type="domain" description="AB hydrolase-1" evidence="1">
    <location>
        <begin position="10"/>
        <end position="246"/>
    </location>
</feature>
<reference evidence="2 3" key="1">
    <citation type="journal article" date="2013" name="Genome Announc.">
        <title>Genome Sequence of the Obligate Gammaproteobacterial Methanotroph Methylomicrobium album Strain BG8.</title>
        <authorList>
            <person name="Kits K.D."/>
            <person name="Kalyuzhnaya M.G."/>
            <person name="Klotz M.G."/>
            <person name="Jetten M.S."/>
            <person name="Op den Camp H.J."/>
            <person name="Vuilleumier S."/>
            <person name="Bringel F."/>
            <person name="Dispirito A.A."/>
            <person name="Murrell J.C."/>
            <person name="Bruce D."/>
            <person name="Cheng J.F."/>
            <person name="Copeland A."/>
            <person name="Goodwin L."/>
            <person name="Hauser L."/>
            <person name="Lajus A."/>
            <person name="Land M.L."/>
            <person name="Lapidus A."/>
            <person name="Lucas S."/>
            <person name="Medigue C."/>
            <person name="Pitluck S."/>
            <person name="Woyke T."/>
            <person name="Zeytun A."/>
            <person name="Stein L.Y."/>
        </authorList>
    </citation>
    <scope>NUCLEOTIDE SEQUENCE [LARGE SCALE GENOMIC DNA]</scope>
    <source>
        <strain evidence="2 3">BG8</strain>
    </source>
</reference>
<dbReference type="GO" id="GO:0016787">
    <property type="term" value="F:hydrolase activity"/>
    <property type="evidence" value="ECO:0007669"/>
    <property type="project" value="UniProtKB-KW"/>
</dbReference>
<keyword evidence="2" id="KW-0808">Transferase</keyword>
<dbReference type="GO" id="GO:0016746">
    <property type="term" value="F:acyltransferase activity"/>
    <property type="evidence" value="ECO:0007669"/>
    <property type="project" value="UniProtKB-KW"/>
</dbReference>
<dbReference type="InterPro" id="IPR000073">
    <property type="entry name" value="AB_hydrolase_1"/>
</dbReference>
<protein>
    <submittedName>
        <fullName evidence="2">Putative hydrolase or acyltransferase of alpha/beta superfamily</fullName>
    </submittedName>
</protein>
<dbReference type="eggNOG" id="COG2267">
    <property type="taxonomic scope" value="Bacteria"/>
</dbReference>
<evidence type="ECO:0000259" key="1">
    <source>
        <dbReference type="Pfam" id="PF12697"/>
    </source>
</evidence>
<dbReference type="STRING" id="686340.Metal_1885"/>
<dbReference type="PANTHER" id="PTHR43194">
    <property type="entry name" value="HYDROLASE ALPHA/BETA FOLD FAMILY"/>
    <property type="match status" value="1"/>
</dbReference>
<keyword evidence="2" id="KW-0012">Acyltransferase</keyword>
<dbReference type="SUPFAM" id="SSF53474">
    <property type="entry name" value="alpha/beta-Hydrolases"/>
    <property type="match status" value="1"/>
</dbReference>
<dbReference type="RefSeq" id="WP_005371679.1">
    <property type="nucleotide sequence ID" value="NZ_CM001475.1"/>
</dbReference>
<dbReference type="EMBL" id="CM001475">
    <property type="protein sequence ID" value="EIC29651.1"/>
    <property type="molecule type" value="Genomic_DNA"/>
</dbReference>
<dbReference type="Gene3D" id="3.40.50.1820">
    <property type="entry name" value="alpha/beta hydrolase"/>
    <property type="match status" value="1"/>
</dbReference>
<keyword evidence="2" id="KW-0378">Hydrolase</keyword>